<evidence type="ECO:0000256" key="1">
    <source>
        <dbReference type="SAM" id="MobiDB-lite"/>
    </source>
</evidence>
<sequence length="193" mass="21194">MKGRTWPSSSSKATWMEEAGEGVEAEPKLRVNDFGAMKRRMVPELQDLRRLRHKEAYDAGAAGPQADDFEANNDARADGPRSRSVLRLYSCEGGARRERDTSHGPWRQRVKGHAPSSIVTGARTVIDTEVVAAVVGIRSDVEQRRNTVGVVANPKNQSCSISSSVLTVLSKHSSCTLDLQLYLCIPLGLRQHV</sequence>
<name>A0ABR1L6Y6_9PEZI</name>
<gene>
    <name evidence="2" type="ORF">J3D65DRAFT_144469</name>
</gene>
<evidence type="ECO:0000313" key="3">
    <source>
        <dbReference type="Proteomes" id="UP001360953"/>
    </source>
</evidence>
<proteinExistence type="predicted"/>
<dbReference type="EMBL" id="JBBPEH010000013">
    <property type="protein sequence ID" value="KAK7530994.1"/>
    <property type="molecule type" value="Genomic_DNA"/>
</dbReference>
<dbReference type="Proteomes" id="UP001360953">
    <property type="component" value="Unassembled WGS sequence"/>
</dbReference>
<reference evidence="2 3" key="1">
    <citation type="submission" date="2024-04" db="EMBL/GenBank/DDBJ databases">
        <title>Phyllosticta paracitricarpa is synonymous to the EU quarantine fungus P. citricarpa based on phylogenomic analyses.</title>
        <authorList>
            <consortium name="Lawrence Berkeley National Laboratory"/>
            <person name="Van ingen-buijs V.A."/>
            <person name="Van westerhoven A.C."/>
            <person name="Haridas S."/>
            <person name="Skiadas P."/>
            <person name="Martin F."/>
            <person name="Groenewald J.Z."/>
            <person name="Crous P.W."/>
            <person name="Seidl M.F."/>
        </authorList>
    </citation>
    <scope>NUCLEOTIDE SEQUENCE [LARGE SCALE GENOMIC DNA]</scope>
    <source>
        <strain evidence="2 3">CPC 17464</strain>
    </source>
</reference>
<keyword evidence="3" id="KW-1185">Reference proteome</keyword>
<feature type="region of interest" description="Disordered" evidence="1">
    <location>
        <begin position="1"/>
        <end position="24"/>
    </location>
</feature>
<protein>
    <submittedName>
        <fullName evidence="2">Uncharacterized protein</fullName>
    </submittedName>
</protein>
<comment type="caution">
    <text evidence="2">The sequence shown here is derived from an EMBL/GenBank/DDBJ whole genome shotgun (WGS) entry which is preliminary data.</text>
</comment>
<feature type="region of interest" description="Disordered" evidence="1">
    <location>
        <begin position="94"/>
        <end position="114"/>
    </location>
</feature>
<feature type="compositionally biased region" description="Polar residues" evidence="1">
    <location>
        <begin position="1"/>
        <end position="13"/>
    </location>
</feature>
<evidence type="ECO:0000313" key="2">
    <source>
        <dbReference type="EMBL" id="KAK7530994.1"/>
    </source>
</evidence>
<dbReference type="GeneID" id="92026942"/>
<feature type="region of interest" description="Disordered" evidence="1">
    <location>
        <begin position="59"/>
        <end position="81"/>
    </location>
</feature>
<dbReference type="RefSeq" id="XP_066651067.1">
    <property type="nucleotide sequence ID" value="XM_066794036.1"/>
</dbReference>
<organism evidence="2 3">
    <name type="scientific">Phyllosticta citribraziliensis</name>
    <dbReference type="NCBI Taxonomy" id="989973"/>
    <lineage>
        <taxon>Eukaryota</taxon>
        <taxon>Fungi</taxon>
        <taxon>Dikarya</taxon>
        <taxon>Ascomycota</taxon>
        <taxon>Pezizomycotina</taxon>
        <taxon>Dothideomycetes</taxon>
        <taxon>Dothideomycetes incertae sedis</taxon>
        <taxon>Botryosphaeriales</taxon>
        <taxon>Phyllostictaceae</taxon>
        <taxon>Phyllosticta</taxon>
    </lineage>
</organism>
<accession>A0ABR1L6Y6</accession>